<dbReference type="PANTHER" id="PTHR12599">
    <property type="entry name" value="PTERIN-4-ALPHA-CARBINOLAMINE DEHYDRATASE"/>
    <property type="match status" value="1"/>
</dbReference>
<dbReference type="EC" id="4.2.1.96" evidence="3"/>
<gene>
    <name evidence="6" type="ORF">BDA96_01G487700</name>
</gene>
<name>A0A921V152_SORBI</name>
<dbReference type="AlphaFoldDB" id="A0A921V152"/>
<comment type="similarity">
    <text evidence="2">Belongs to the pterin-4-alpha-carbinolamine dehydratase family.</text>
</comment>
<organism evidence="6 7">
    <name type="scientific">Sorghum bicolor</name>
    <name type="common">Sorghum</name>
    <name type="synonym">Sorghum vulgare</name>
    <dbReference type="NCBI Taxonomy" id="4558"/>
    <lineage>
        <taxon>Eukaryota</taxon>
        <taxon>Viridiplantae</taxon>
        <taxon>Streptophyta</taxon>
        <taxon>Embryophyta</taxon>
        <taxon>Tracheophyta</taxon>
        <taxon>Spermatophyta</taxon>
        <taxon>Magnoliopsida</taxon>
        <taxon>Liliopsida</taxon>
        <taxon>Poales</taxon>
        <taxon>Poaceae</taxon>
        <taxon>PACMAD clade</taxon>
        <taxon>Panicoideae</taxon>
        <taxon>Andropogonodae</taxon>
        <taxon>Andropogoneae</taxon>
        <taxon>Sorghinae</taxon>
        <taxon>Sorghum</taxon>
    </lineage>
</organism>
<proteinExistence type="inferred from homology"/>
<dbReference type="GO" id="GO:0006729">
    <property type="term" value="P:tetrahydrobiopterin biosynthetic process"/>
    <property type="evidence" value="ECO:0007669"/>
    <property type="project" value="InterPro"/>
</dbReference>
<keyword evidence="4" id="KW-0456">Lyase</keyword>
<dbReference type="GO" id="GO:0008124">
    <property type="term" value="F:4-alpha-hydroxytetrahydrobiopterin dehydratase activity"/>
    <property type="evidence" value="ECO:0007669"/>
    <property type="project" value="UniProtKB-EC"/>
</dbReference>
<comment type="catalytic activity">
    <reaction evidence="1">
        <text>(4aS,6R)-4a-hydroxy-L-erythro-5,6,7,8-tetrahydrobiopterin = (6R)-L-erythro-6,7-dihydrobiopterin + H2O</text>
        <dbReference type="Rhea" id="RHEA:11920"/>
        <dbReference type="ChEBI" id="CHEBI:15377"/>
        <dbReference type="ChEBI" id="CHEBI:15642"/>
        <dbReference type="ChEBI" id="CHEBI:43120"/>
        <dbReference type="EC" id="4.2.1.96"/>
    </reaction>
</comment>
<reference evidence="6" key="1">
    <citation type="journal article" date="2019" name="BMC Genomics">
        <title>A new reference genome for Sorghum bicolor reveals high levels of sequence similarity between sweet and grain genotypes: implications for the genetics of sugar metabolism.</title>
        <authorList>
            <person name="Cooper E.A."/>
            <person name="Brenton Z.W."/>
            <person name="Flinn B.S."/>
            <person name="Jenkins J."/>
            <person name="Shu S."/>
            <person name="Flowers D."/>
            <person name="Luo F."/>
            <person name="Wang Y."/>
            <person name="Xia P."/>
            <person name="Barry K."/>
            <person name="Daum C."/>
            <person name="Lipzen A."/>
            <person name="Yoshinaga Y."/>
            <person name="Schmutz J."/>
            <person name="Saski C."/>
            <person name="Vermerris W."/>
            <person name="Kresovich S."/>
        </authorList>
    </citation>
    <scope>NUCLEOTIDE SEQUENCE</scope>
</reference>
<dbReference type="PANTHER" id="PTHR12599:SF0">
    <property type="entry name" value="PTERIN-4-ALPHA-CARBINOLAMINE DEHYDRATASE"/>
    <property type="match status" value="1"/>
</dbReference>
<evidence type="ECO:0000313" key="6">
    <source>
        <dbReference type="EMBL" id="KAG0552189.1"/>
    </source>
</evidence>
<dbReference type="SUPFAM" id="SSF55248">
    <property type="entry name" value="PCD-like"/>
    <property type="match status" value="1"/>
</dbReference>
<evidence type="ECO:0000256" key="5">
    <source>
        <dbReference type="ARBA" id="ARBA00030497"/>
    </source>
</evidence>
<comment type="caution">
    <text evidence="6">The sequence shown here is derived from an EMBL/GenBank/DDBJ whole genome shotgun (WGS) entry which is preliminary data.</text>
</comment>
<dbReference type="InterPro" id="IPR036428">
    <property type="entry name" value="PCD_sf"/>
</dbReference>
<reference evidence="6" key="2">
    <citation type="submission" date="2020-10" db="EMBL/GenBank/DDBJ databases">
        <authorList>
            <person name="Cooper E.A."/>
            <person name="Brenton Z.W."/>
            <person name="Flinn B.S."/>
            <person name="Jenkins J."/>
            <person name="Shu S."/>
            <person name="Flowers D."/>
            <person name="Luo F."/>
            <person name="Wang Y."/>
            <person name="Xia P."/>
            <person name="Barry K."/>
            <person name="Daum C."/>
            <person name="Lipzen A."/>
            <person name="Yoshinaga Y."/>
            <person name="Schmutz J."/>
            <person name="Saski C."/>
            <person name="Vermerris W."/>
            <person name="Kresovich S."/>
        </authorList>
    </citation>
    <scope>NUCLEOTIDE SEQUENCE</scope>
</reference>
<dbReference type="Proteomes" id="UP000807115">
    <property type="component" value="Chromosome 1"/>
</dbReference>
<protein>
    <recommendedName>
        <fullName evidence="3">4a-hydroxytetrahydrobiopterin dehydratase</fullName>
        <ecNumber evidence="3">4.2.1.96</ecNumber>
    </recommendedName>
    <alternativeName>
        <fullName evidence="5">4-alpha-hydroxy-tetrahydropterin dehydratase</fullName>
    </alternativeName>
</protein>
<evidence type="ECO:0000256" key="1">
    <source>
        <dbReference type="ARBA" id="ARBA00001554"/>
    </source>
</evidence>
<evidence type="ECO:0000256" key="4">
    <source>
        <dbReference type="ARBA" id="ARBA00023239"/>
    </source>
</evidence>
<dbReference type="InterPro" id="IPR001533">
    <property type="entry name" value="Pterin_deHydtase"/>
</dbReference>
<sequence length="81" mass="9337">MMATKLKMRSRAIYRYCELSSNFIILKLHRALKVKNFVKALEFFQLVAAIAEEECLTSNDFIIAVKINDLTLEGIIRKKAT</sequence>
<accession>A0A921V152</accession>
<evidence type="ECO:0000256" key="3">
    <source>
        <dbReference type="ARBA" id="ARBA00013252"/>
    </source>
</evidence>
<dbReference type="EMBL" id="CM027680">
    <property type="protein sequence ID" value="KAG0552189.1"/>
    <property type="molecule type" value="Genomic_DNA"/>
</dbReference>
<evidence type="ECO:0000256" key="2">
    <source>
        <dbReference type="ARBA" id="ARBA00006472"/>
    </source>
</evidence>
<evidence type="ECO:0000313" key="7">
    <source>
        <dbReference type="Proteomes" id="UP000807115"/>
    </source>
</evidence>